<dbReference type="Pfam" id="PF12697">
    <property type="entry name" value="Abhydrolase_6"/>
    <property type="match status" value="1"/>
</dbReference>
<dbReference type="SUPFAM" id="SSF53474">
    <property type="entry name" value="alpha/beta-Hydrolases"/>
    <property type="match status" value="1"/>
</dbReference>
<dbReference type="PANTHER" id="PTHR43798:SF31">
    <property type="entry name" value="AB HYDROLASE SUPERFAMILY PROTEIN YCLE"/>
    <property type="match status" value="1"/>
</dbReference>
<dbReference type="GO" id="GO:0016787">
    <property type="term" value="F:hydrolase activity"/>
    <property type="evidence" value="ECO:0007669"/>
    <property type="project" value="UniProtKB-KW"/>
</dbReference>
<organism evidence="3">
    <name type="scientific">marine metagenome</name>
    <dbReference type="NCBI Taxonomy" id="408172"/>
    <lineage>
        <taxon>unclassified sequences</taxon>
        <taxon>metagenomes</taxon>
        <taxon>ecological metagenomes</taxon>
    </lineage>
</organism>
<dbReference type="PANTHER" id="PTHR43798">
    <property type="entry name" value="MONOACYLGLYCEROL LIPASE"/>
    <property type="match status" value="1"/>
</dbReference>
<keyword evidence="1" id="KW-0378">Hydrolase</keyword>
<proteinExistence type="predicted"/>
<dbReference type="Gene3D" id="3.40.50.1820">
    <property type="entry name" value="alpha/beta hydrolase"/>
    <property type="match status" value="1"/>
</dbReference>
<accession>A0A381NU68</accession>
<dbReference type="PRINTS" id="PR00412">
    <property type="entry name" value="EPOXHYDRLASE"/>
</dbReference>
<dbReference type="EMBL" id="UINC01000555">
    <property type="protein sequence ID" value="SUZ57408.1"/>
    <property type="molecule type" value="Genomic_DNA"/>
</dbReference>
<dbReference type="InterPro" id="IPR000639">
    <property type="entry name" value="Epox_hydrolase-like"/>
</dbReference>
<reference evidence="3" key="1">
    <citation type="submission" date="2018-05" db="EMBL/GenBank/DDBJ databases">
        <authorList>
            <person name="Lanie J.A."/>
            <person name="Ng W.-L."/>
            <person name="Kazmierczak K.M."/>
            <person name="Andrzejewski T.M."/>
            <person name="Davidsen T.M."/>
            <person name="Wayne K.J."/>
            <person name="Tettelin H."/>
            <person name="Glass J.I."/>
            <person name="Rusch D."/>
            <person name="Podicherti R."/>
            <person name="Tsui H.-C.T."/>
            <person name="Winkler M.E."/>
        </authorList>
    </citation>
    <scope>NUCLEOTIDE SEQUENCE</scope>
</reference>
<dbReference type="PRINTS" id="PR00111">
    <property type="entry name" value="ABHYDROLASE"/>
</dbReference>
<feature type="domain" description="AB hydrolase-1" evidence="2">
    <location>
        <begin position="28"/>
        <end position="281"/>
    </location>
</feature>
<dbReference type="GO" id="GO:0016020">
    <property type="term" value="C:membrane"/>
    <property type="evidence" value="ECO:0007669"/>
    <property type="project" value="TreeGrafter"/>
</dbReference>
<dbReference type="InterPro" id="IPR029058">
    <property type="entry name" value="AB_hydrolase_fold"/>
</dbReference>
<dbReference type="InterPro" id="IPR000073">
    <property type="entry name" value="AB_hydrolase_1"/>
</dbReference>
<dbReference type="InterPro" id="IPR050266">
    <property type="entry name" value="AB_hydrolase_sf"/>
</dbReference>
<dbReference type="AlphaFoldDB" id="A0A381NU68"/>
<gene>
    <name evidence="3" type="ORF">METZ01_LOCUS10262</name>
</gene>
<evidence type="ECO:0000313" key="3">
    <source>
        <dbReference type="EMBL" id="SUZ57408.1"/>
    </source>
</evidence>
<evidence type="ECO:0000256" key="1">
    <source>
        <dbReference type="ARBA" id="ARBA00022801"/>
    </source>
</evidence>
<protein>
    <recommendedName>
        <fullName evidence="2">AB hydrolase-1 domain-containing protein</fullName>
    </recommendedName>
</protein>
<name>A0A381NU68_9ZZZZ</name>
<feature type="non-terminal residue" evidence="3">
    <location>
        <position position="1"/>
    </location>
</feature>
<sequence length="291" mass="32674">VEPIERQLSIRGINVTYYEWGDRAGDDVLFVHATGFHARCWDATIRELGGAFHCLALDMRGHGRSDKVGPYEWGTFGADVVAFAEATELTGGIGVGHSMGGHSVTQAAAQQPERYQALVLVDPVIMPPEAYVNWERDRPFTDASEHPVARRRNEWSSADEMFERFRSRHPFSLWREEVLHDYCEYGIVPTNKGFELGCPPVVEASIYMGSAGYQIDRAIEAVEQPVSVMRAFRAEGDRAEMDFSRSPTWPELAGAFKNGHDIHLPELTHFIPMQRPDLVAEEVRRLSAAVD</sequence>
<evidence type="ECO:0000259" key="2">
    <source>
        <dbReference type="Pfam" id="PF12697"/>
    </source>
</evidence>